<organism evidence="1 2">
    <name type="scientific">Candidatus Methylacidiphilum fumarolicum</name>
    <dbReference type="NCBI Taxonomy" id="591154"/>
    <lineage>
        <taxon>Bacteria</taxon>
        <taxon>Pseudomonadati</taxon>
        <taxon>Verrucomicrobiota</taxon>
        <taxon>Methylacidiphilae</taxon>
        <taxon>Methylacidiphilales</taxon>
        <taxon>Methylacidiphilaceae</taxon>
        <taxon>Methylacidiphilum (ex Ratnadevi et al. 2023)</taxon>
    </lineage>
</organism>
<evidence type="ECO:0000313" key="1">
    <source>
        <dbReference type="EMBL" id="CAI9086456.1"/>
    </source>
</evidence>
<dbReference type="EMBL" id="OX458932">
    <property type="protein sequence ID" value="CAI9086456.1"/>
    <property type="molecule type" value="Genomic_DNA"/>
</dbReference>
<gene>
    <name evidence="1" type="ORF">MFUM_2144</name>
</gene>
<keyword evidence="2" id="KW-1185">Reference proteome</keyword>
<reference evidence="1" key="1">
    <citation type="submission" date="2023-03" db="EMBL/GenBank/DDBJ databases">
        <authorList>
            <person name="Cremers G."/>
            <person name="Picone N."/>
        </authorList>
    </citation>
    <scope>NUCLEOTIDE SEQUENCE</scope>
    <source>
        <strain evidence="1">Sample_alias</strain>
    </source>
</reference>
<dbReference type="RefSeq" id="WP_009059530.1">
    <property type="nucleotide sequence ID" value="NZ_JAHXRZ010000001.1"/>
</dbReference>
<sequence length="248" mass="28564">MMTQDFKKDFFVLLSLFDAKKAFAFSRYNDGEALILSNQKVGCKGEWEYNPTKNLSFRADLRKSLQATDPRFFYGVPSWDTSPEMHKTVLRYIQVPLSQITFAALFANANHDLFLKEFHPRIKNWPYEIFFIGNSKLNPQLIQNVTGAKEILPIYGNCIRFWDKNKNKILAQLDWMATRSDHSLFLIAAGPLGKILIHALWEISPNNTYLDIGSALDPLLFGKNTRAYHKDAQNRSLVLQWAPRGESN</sequence>
<accession>A0ABN8XIH6</accession>
<proteinExistence type="predicted"/>
<name>A0ABN8XIH6_9BACT</name>
<dbReference type="Proteomes" id="UP001161497">
    <property type="component" value="Chromosome"/>
</dbReference>
<evidence type="ECO:0008006" key="3">
    <source>
        <dbReference type="Google" id="ProtNLM"/>
    </source>
</evidence>
<evidence type="ECO:0000313" key="2">
    <source>
        <dbReference type="Proteomes" id="UP001161497"/>
    </source>
</evidence>
<protein>
    <recommendedName>
        <fullName evidence="3">DUF1792 domain-containing protein</fullName>
    </recommendedName>
</protein>